<protein>
    <submittedName>
        <fullName evidence="1">Uncharacterized protein</fullName>
    </submittedName>
</protein>
<name>A0ABP9BHC7_9ACTN</name>
<evidence type="ECO:0000313" key="1">
    <source>
        <dbReference type="EMBL" id="GAA4794493.1"/>
    </source>
</evidence>
<comment type="caution">
    <text evidence="1">The sequence shown here is derived from an EMBL/GenBank/DDBJ whole genome shotgun (WGS) entry which is preliminary data.</text>
</comment>
<gene>
    <name evidence="1" type="ORF">GCM10023220_20950</name>
</gene>
<sequence>MARTPECGPLGERVRRCELGALRVLAHSLYAAARPLDGGDSGVPKGFRRSRADLLHPVAHRADRHRPGQRHYLQVATGPATDVTLCLLGLGTVSSIYQTSIYQTSIYQTTVIEITSV</sequence>
<reference evidence="2" key="1">
    <citation type="journal article" date="2019" name="Int. J. Syst. Evol. Microbiol.">
        <title>The Global Catalogue of Microorganisms (GCM) 10K type strain sequencing project: providing services to taxonomists for standard genome sequencing and annotation.</title>
        <authorList>
            <consortium name="The Broad Institute Genomics Platform"/>
            <consortium name="The Broad Institute Genome Sequencing Center for Infectious Disease"/>
            <person name="Wu L."/>
            <person name="Ma J."/>
        </authorList>
    </citation>
    <scope>NUCLEOTIDE SEQUENCE [LARGE SCALE GENOMIC DNA]</scope>
    <source>
        <strain evidence="2">JCM 18081</strain>
    </source>
</reference>
<organism evidence="1 2">
    <name type="scientific">Streptomyces ziwulingensis</name>
    <dbReference type="NCBI Taxonomy" id="1045501"/>
    <lineage>
        <taxon>Bacteria</taxon>
        <taxon>Bacillati</taxon>
        <taxon>Actinomycetota</taxon>
        <taxon>Actinomycetes</taxon>
        <taxon>Kitasatosporales</taxon>
        <taxon>Streptomycetaceae</taxon>
        <taxon>Streptomyces</taxon>
    </lineage>
</organism>
<evidence type="ECO:0000313" key="2">
    <source>
        <dbReference type="Proteomes" id="UP001501265"/>
    </source>
</evidence>
<keyword evidence="2" id="KW-1185">Reference proteome</keyword>
<dbReference type="Proteomes" id="UP001501265">
    <property type="component" value="Unassembled WGS sequence"/>
</dbReference>
<proteinExistence type="predicted"/>
<dbReference type="EMBL" id="BAABIG010000020">
    <property type="protein sequence ID" value="GAA4794493.1"/>
    <property type="molecule type" value="Genomic_DNA"/>
</dbReference>
<accession>A0ABP9BHC7</accession>